<reference evidence="8 9" key="1">
    <citation type="submission" date="2016-02" db="EMBL/GenBank/DDBJ databases">
        <title>Complete genome sequence and transcriptome regulation of the pentose utilising yeast Sugiyamaella lignohabitans.</title>
        <authorList>
            <person name="Bellasio M."/>
            <person name="Peymann A."/>
            <person name="Valli M."/>
            <person name="Sipitzky M."/>
            <person name="Graf A."/>
            <person name="Sauer M."/>
            <person name="Marx H."/>
            <person name="Mattanovich D."/>
        </authorList>
    </citation>
    <scope>NUCLEOTIDE SEQUENCE [LARGE SCALE GENOMIC DNA]</scope>
    <source>
        <strain evidence="8 9">CBS 10342</strain>
    </source>
</reference>
<comment type="catalytic activity">
    <reaction evidence="6">
        <text>2'-phospho-[ligated tRNA] + NAD(+) = mature tRNA + ADP-alpha-D-ribose 1'',2''-cyclic phosphate + nicotinamide</text>
        <dbReference type="Rhea" id="RHEA:23324"/>
        <dbReference type="Rhea" id="RHEA-COMP:11106"/>
        <dbReference type="Rhea" id="RHEA-COMP:11107"/>
        <dbReference type="ChEBI" id="CHEBI:17154"/>
        <dbReference type="ChEBI" id="CHEBI:57540"/>
        <dbReference type="ChEBI" id="CHEBI:76596"/>
        <dbReference type="ChEBI" id="CHEBI:82883"/>
        <dbReference type="ChEBI" id="CHEBI:85027"/>
        <dbReference type="EC" id="2.7.1.160"/>
    </reaction>
</comment>
<dbReference type="Pfam" id="PF01885">
    <property type="entry name" value="PTS_2-RNA"/>
    <property type="match status" value="1"/>
</dbReference>
<proteinExistence type="inferred from homology"/>
<name>A0A167DSE2_9ASCO</name>
<dbReference type="EMBL" id="CP014501">
    <property type="protein sequence ID" value="ANB13235.1"/>
    <property type="molecule type" value="Genomic_DNA"/>
</dbReference>
<dbReference type="OrthoDB" id="419694at2759"/>
<evidence type="ECO:0000256" key="4">
    <source>
        <dbReference type="ARBA" id="ARBA00022679"/>
    </source>
</evidence>
<comment type="function">
    <text evidence="1">Catalyzes the last step of tRNA splicing, the transfer of the splice junction 2'-phosphate from ligated tRNA to NAD to produce ADP-ribose 1''-2'' cyclic phosphate.</text>
</comment>
<dbReference type="PANTHER" id="PTHR12684:SF2">
    <property type="entry name" value="TRNA 2'-PHOSPHOTRANSFERASE 1"/>
    <property type="match status" value="1"/>
</dbReference>
<dbReference type="GeneID" id="30033328"/>
<dbReference type="SUPFAM" id="SSF56399">
    <property type="entry name" value="ADP-ribosylation"/>
    <property type="match status" value="1"/>
</dbReference>
<evidence type="ECO:0000256" key="7">
    <source>
        <dbReference type="SAM" id="MobiDB-lite"/>
    </source>
</evidence>
<keyword evidence="5" id="KW-0520">NAD</keyword>
<keyword evidence="9" id="KW-1185">Reference proteome</keyword>
<organism evidence="8 9">
    <name type="scientific">Sugiyamaella lignohabitans</name>
    <dbReference type="NCBI Taxonomy" id="796027"/>
    <lineage>
        <taxon>Eukaryota</taxon>
        <taxon>Fungi</taxon>
        <taxon>Dikarya</taxon>
        <taxon>Ascomycota</taxon>
        <taxon>Saccharomycotina</taxon>
        <taxon>Dipodascomycetes</taxon>
        <taxon>Dipodascales</taxon>
        <taxon>Trichomonascaceae</taxon>
        <taxon>Sugiyamaella</taxon>
    </lineage>
</organism>
<sequence length="241" mass="26156">MPEPETTPAVSLASITTSSTEVVTTTVAKTKKKRPDDSPDVKLSKGLSQTLRHGAEKQGITLASQGFASVSELLAHSKFKPYTFEDIKRVVDSNAKKRFTLAPIETIESPDPNDPSHWQIKANQGHSLKSVEDPGLKPLLKPEDFPEIVLHGTSIAAWQQIKETGISRMKRNHIHMASGRPGDDHVVSGVRNNAKVLIFINCQAALDLGIPFFLSENGVILSPGNKQGIIPPSVFLKVEGV</sequence>
<evidence type="ECO:0000313" key="9">
    <source>
        <dbReference type="Proteomes" id="UP000189580"/>
    </source>
</evidence>
<dbReference type="RefSeq" id="XP_018735712.1">
    <property type="nucleotide sequence ID" value="XM_018878405.1"/>
</dbReference>
<feature type="compositionally biased region" description="Basic and acidic residues" evidence="7">
    <location>
        <begin position="34"/>
        <end position="43"/>
    </location>
</feature>
<dbReference type="GO" id="GO:0000215">
    <property type="term" value="F:tRNA 2'-phosphotransferase activity"/>
    <property type="evidence" value="ECO:0007669"/>
    <property type="project" value="UniProtKB-EC"/>
</dbReference>
<dbReference type="InterPro" id="IPR042081">
    <property type="entry name" value="RNA_2'-PTrans_C"/>
</dbReference>
<dbReference type="EC" id="2.7.1.160" evidence="3"/>
<dbReference type="InterPro" id="IPR042080">
    <property type="entry name" value="RNA_2'-PTrans_N"/>
</dbReference>
<evidence type="ECO:0000256" key="2">
    <source>
        <dbReference type="ARBA" id="ARBA00009836"/>
    </source>
</evidence>
<dbReference type="PANTHER" id="PTHR12684">
    <property type="entry name" value="PUTATIVE PHOSPHOTRANSFERASE"/>
    <property type="match status" value="1"/>
</dbReference>
<evidence type="ECO:0000313" key="8">
    <source>
        <dbReference type="EMBL" id="ANB13235.1"/>
    </source>
</evidence>
<accession>A0A167DSE2</accession>
<dbReference type="Gene3D" id="3.20.170.30">
    <property type="match status" value="1"/>
</dbReference>
<protein>
    <recommendedName>
        <fullName evidence="3">2'-phosphotransferase</fullName>
        <ecNumber evidence="3">2.7.1.160</ecNumber>
    </recommendedName>
</protein>
<dbReference type="GO" id="GO:0006388">
    <property type="term" value="P:tRNA splicing, via endonucleolytic cleavage and ligation"/>
    <property type="evidence" value="ECO:0007669"/>
    <property type="project" value="TreeGrafter"/>
</dbReference>
<dbReference type="KEGG" id="slb:AWJ20_1517"/>
<keyword evidence="4" id="KW-0808">Transferase</keyword>
<evidence type="ECO:0000256" key="6">
    <source>
        <dbReference type="ARBA" id="ARBA00047949"/>
    </source>
</evidence>
<dbReference type="AlphaFoldDB" id="A0A167DSE2"/>
<evidence type="ECO:0000256" key="5">
    <source>
        <dbReference type="ARBA" id="ARBA00023027"/>
    </source>
</evidence>
<evidence type="ECO:0000256" key="3">
    <source>
        <dbReference type="ARBA" id="ARBA00012007"/>
    </source>
</evidence>
<feature type="region of interest" description="Disordered" evidence="7">
    <location>
        <begin position="23"/>
        <end position="48"/>
    </location>
</feature>
<dbReference type="InterPro" id="IPR002745">
    <property type="entry name" value="Ptrans_KptA/Tpt1"/>
</dbReference>
<evidence type="ECO:0000256" key="1">
    <source>
        <dbReference type="ARBA" id="ARBA00003343"/>
    </source>
</evidence>
<dbReference type="Proteomes" id="UP000189580">
    <property type="component" value="Chromosome a"/>
</dbReference>
<dbReference type="Gene3D" id="1.10.10.970">
    <property type="entry name" value="RNA 2'-phosphotransferase, Tpt1/KptA family, N-terminal domain"/>
    <property type="match status" value="1"/>
</dbReference>
<comment type="similarity">
    <text evidence="2">Belongs to the KptA/TPT1 family.</text>
</comment>
<gene>
    <name evidence="8" type="primary">TPT1</name>
    <name evidence="8" type="ORF">AWJ20_1517</name>
</gene>